<proteinExistence type="predicted"/>
<dbReference type="EMBL" id="CAKMRJ010005523">
    <property type="protein sequence ID" value="CAH1446979.1"/>
    <property type="molecule type" value="Genomic_DNA"/>
</dbReference>
<dbReference type="Proteomes" id="UP001157418">
    <property type="component" value="Unassembled WGS sequence"/>
</dbReference>
<keyword evidence="3" id="KW-1185">Reference proteome</keyword>
<evidence type="ECO:0000256" key="1">
    <source>
        <dbReference type="SAM" id="MobiDB-lite"/>
    </source>
</evidence>
<organism evidence="2 3">
    <name type="scientific">Lactuca virosa</name>
    <dbReference type="NCBI Taxonomy" id="75947"/>
    <lineage>
        <taxon>Eukaryota</taxon>
        <taxon>Viridiplantae</taxon>
        <taxon>Streptophyta</taxon>
        <taxon>Embryophyta</taxon>
        <taxon>Tracheophyta</taxon>
        <taxon>Spermatophyta</taxon>
        <taxon>Magnoliopsida</taxon>
        <taxon>eudicotyledons</taxon>
        <taxon>Gunneridae</taxon>
        <taxon>Pentapetalae</taxon>
        <taxon>asterids</taxon>
        <taxon>campanulids</taxon>
        <taxon>Asterales</taxon>
        <taxon>Asteraceae</taxon>
        <taxon>Cichorioideae</taxon>
        <taxon>Cichorieae</taxon>
        <taxon>Lactucinae</taxon>
        <taxon>Lactuca</taxon>
    </lineage>
</organism>
<evidence type="ECO:0000313" key="2">
    <source>
        <dbReference type="EMBL" id="CAH1446979.1"/>
    </source>
</evidence>
<feature type="region of interest" description="Disordered" evidence="1">
    <location>
        <begin position="136"/>
        <end position="176"/>
    </location>
</feature>
<comment type="caution">
    <text evidence="2">The sequence shown here is derived from an EMBL/GenBank/DDBJ whole genome shotgun (WGS) entry which is preliminary data.</text>
</comment>
<name>A0AAU9PA99_9ASTR</name>
<reference evidence="2 3" key="1">
    <citation type="submission" date="2022-01" db="EMBL/GenBank/DDBJ databases">
        <authorList>
            <person name="Xiong W."/>
            <person name="Schranz E."/>
        </authorList>
    </citation>
    <scope>NUCLEOTIDE SEQUENCE [LARGE SCALE GENOMIC DNA]</scope>
</reference>
<feature type="compositionally biased region" description="Low complexity" evidence="1">
    <location>
        <begin position="155"/>
        <end position="170"/>
    </location>
</feature>
<protein>
    <submittedName>
        <fullName evidence="2">Uncharacterized protein</fullName>
    </submittedName>
</protein>
<gene>
    <name evidence="2" type="ORF">LVIROSA_LOCUS32627</name>
</gene>
<feature type="compositionally biased region" description="Basic residues" evidence="1">
    <location>
        <begin position="139"/>
        <end position="151"/>
    </location>
</feature>
<sequence length="266" mass="30017">MIMIFSGMAYSECITFLEWVMQESINKLYYCEPGKPLLYGITAIRNDGDYASFIFDAYGADGLTSLYVDHDGQGIEEWFGSEIEEEEDGDDSCIDGGENEDEIDNLRDMEAYKFRLAPMSESNLWHASEYTPPLLPVRRTMHGRPATKRKRDATENQSSNKSKKSNQTQENGKEQLRVSKVGKKKNVVFVRLKDTTKEGGAEVNEGDAVNEGDQAVNKGGEAINEGREDVNVSEVYLQQDYDKVELTPLVFDASRNREPSEVHVQQ</sequence>
<dbReference type="AlphaFoldDB" id="A0AAU9PA99"/>
<evidence type="ECO:0000313" key="3">
    <source>
        <dbReference type="Proteomes" id="UP001157418"/>
    </source>
</evidence>
<accession>A0AAU9PA99</accession>